<feature type="region of interest" description="Disordered" evidence="1">
    <location>
        <begin position="103"/>
        <end position="148"/>
    </location>
</feature>
<proteinExistence type="predicted"/>
<accession>K2RR18</accession>
<dbReference type="AlphaFoldDB" id="K2RR18"/>
<feature type="compositionally biased region" description="Low complexity" evidence="1">
    <location>
        <begin position="284"/>
        <end position="302"/>
    </location>
</feature>
<feature type="region of interest" description="Disordered" evidence="1">
    <location>
        <begin position="495"/>
        <end position="521"/>
    </location>
</feature>
<feature type="compositionally biased region" description="Basic and acidic residues" evidence="1">
    <location>
        <begin position="125"/>
        <end position="148"/>
    </location>
</feature>
<evidence type="ECO:0000256" key="1">
    <source>
        <dbReference type="SAM" id="MobiDB-lite"/>
    </source>
</evidence>
<feature type="compositionally biased region" description="Pro residues" evidence="1">
    <location>
        <begin position="596"/>
        <end position="605"/>
    </location>
</feature>
<dbReference type="EMBL" id="AHHD01000324">
    <property type="protein sequence ID" value="EKG15207.1"/>
    <property type="molecule type" value="Genomic_DNA"/>
</dbReference>
<feature type="compositionally biased region" description="Basic residues" evidence="1">
    <location>
        <begin position="635"/>
        <end position="645"/>
    </location>
</feature>
<organism evidence="2 3">
    <name type="scientific">Macrophomina phaseolina (strain MS6)</name>
    <name type="common">Charcoal rot fungus</name>
    <dbReference type="NCBI Taxonomy" id="1126212"/>
    <lineage>
        <taxon>Eukaryota</taxon>
        <taxon>Fungi</taxon>
        <taxon>Dikarya</taxon>
        <taxon>Ascomycota</taxon>
        <taxon>Pezizomycotina</taxon>
        <taxon>Dothideomycetes</taxon>
        <taxon>Dothideomycetes incertae sedis</taxon>
        <taxon>Botryosphaeriales</taxon>
        <taxon>Botryosphaeriaceae</taxon>
        <taxon>Macrophomina</taxon>
    </lineage>
</organism>
<dbReference type="InParanoid" id="K2RR18"/>
<evidence type="ECO:0000313" key="3">
    <source>
        <dbReference type="Proteomes" id="UP000007129"/>
    </source>
</evidence>
<dbReference type="HOGENOM" id="CLU_355673_0_0_1"/>
<comment type="caution">
    <text evidence="2">The sequence shown here is derived from an EMBL/GenBank/DDBJ whole genome shotgun (WGS) entry which is preliminary data.</text>
</comment>
<dbReference type="OrthoDB" id="10650009at2759"/>
<dbReference type="Proteomes" id="UP000007129">
    <property type="component" value="Unassembled WGS sequence"/>
</dbReference>
<reference evidence="2 3" key="1">
    <citation type="journal article" date="2012" name="BMC Genomics">
        <title>Tools to kill: Genome of one of the most destructive plant pathogenic fungi Macrophomina phaseolina.</title>
        <authorList>
            <person name="Islam M.S."/>
            <person name="Haque M.S."/>
            <person name="Islam M.M."/>
            <person name="Emdad E.M."/>
            <person name="Halim A."/>
            <person name="Hossen Q.M.M."/>
            <person name="Hossain M.Z."/>
            <person name="Ahmed B."/>
            <person name="Rahim S."/>
            <person name="Rahman M.S."/>
            <person name="Alam M.M."/>
            <person name="Hou S."/>
            <person name="Wan X."/>
            <person name="Saito J.A."/>
            <person name="Alam M."/>
        </authorList>
    </citation>
    <scope>NUCLEOTIDE SEQUENCE [LARGE SCALE GENOMIC DNA]</scope>
    <source>
        <strain evidence="2 3">MS6</strain>
    </source>
</reference>
<feature type="region of interest" description="Disordered" evidence="1">
    <location>
        <begin position="540"/>
        <end position="652"/>
    </location>
</feature>
<sequence length="789" mass="88412">MDFVRLFIIHTVECNGPIYYQPEDATTDFQSLATFIRDVYQKSASDFELHIHYNRECNGRSEVIRESFDAHMKENRLFPGSMEKRHYFVCFIPKAAVPQDAFSLSPRTELEKSPDLTGEPTDNADATHDRDDNGTRGSHRAEHRTVLGTERRAGKLLGDFDIHRGAHMRSHSVPVIGGRNQPLHQPLHHKQRFHNQRACIPLRERGAATDLDMSIKRTADHLSQAQEHPKRRRISDANKPAATGALAGRPDHARVDSPQQDLPNSIALASKGPLEAEPTAATGSASRPVSISSRDSSPAPESMQSVLAPRPWEPVDDHKPLYEFLLSKRIASKNCYVVGTIKPSKVPSTFQLPESGRMNAVTVRLDRFENGRTSHFVLDQDVEGNRWPKPCHCRIAQHEVDYFPVLQPLKGKDKIREFLKKYNSFLLKGVPYATASVVDLGDEEDNESNNIVEGDLSKINGSLTAQLRVPKMFVRFRVPKLFLRHIQALDDLRNVTGNGRKRSNANASTAANEGDMAKAARTAASDFSRLLLPENEIELDREREQQERSSGSSPVATQDQPSAPGPIDNLPLTSGHVSELSTDGTTQRPSAYVLPPSKPQPPPEPANDHEKMAASSHLSRRKSAIDSNELPRAGPRQRLRTHRPPSRPNGGAYVRLNIRYTDHIDLRDYSVQLNFVYNVSAPVEWKPSEIMERIIRDGIEDRIINERSLTEQRLAELAEADLIVFIKRTADGPLQLWFRSWEVDAADVVPQSALLLTGYVGRTLDVSVEIWRRGSKGVGENKTRVLGKR</sequence>
<protein>
    <submittedName>
        <fullName evidence="2">Uncharacterized protein</fullName>
    </submittedName>
</protein>
<gene>
    <name evidence="2" type="ORF">MPH_07654</name>
</gene>
<feature type="compositionally biased region" description="Polar residues" evidence="1">
    <location>
        <begin position="571"/>
        <end position="589"/>
    </location>
</feature>
<dbReference type="VEuPathDB" id="FungiDB:MPH_07654"/>
<feature type="region of interest" description="Disordered" evidence="1">
    <location>
        <begin position="221"/>
        <end position="312"/>
    </location>
</feature>
<evidence type="ECO:0000313" key="2">
    <source>
        <dbReference type="EMBL" id="EKG15207.1"/>
    </source>
</evidence>
<name>K2RR18_MACPH</name>